<dbReference type="GeneTree" id="ENSGT00430000031027"/>
<feature type="region of interest" description="Disordered" evidence="3">
    <location>
        <begin position="161"/>
        <end position="251"/>
    </location>
</feature>
<evidence type="ECO:0000256" key="1">
    <source>
        <dbReference type="ARBA" id="ARBA00023054"/>
    </source>
</evidence>
<reference evidence="5" key="3">
    <citation type="submission" date="2025-08" db="UniProtKB">
        <authorList>
            <consortium name="Ensembl"/>
        </authorList>
    </citation>
    <scope>IDENTIFICATION</scope>
</reference>
<reference evidence="5" key="2">
    <citation type="journal article" date="2008" name="Genome Biol.">
        <title>Improved genome assembly and evidence-based global gene model set for the chordate Ciona intestinalis: new insight into intron and operon populations.</title>
        <authorList>
            <person name="Satou Y."/>
            <person name="Mineta K."/>
            <person name="Ogasawara M."/>
            <person name="Sasakura Y."/>
            <person name="Shoguchi E."/>
            <person name="Ueno K."/>
            <person name="Yamada L."/>
            <person name="Matsumoto J."/>
            <person name="Wasserscheid J."/>
            <person name="Dewar K."/>
            <person name="Wiley G.B."/>
            <person name="Macmil S.L."/>
            <person name="Roe B.A."/>
            <person name="Zeller R.W."/>
            <person name="Hastings K.E."/>
            <person name="Lemaire P."/>
            <person name="Lindquist E."/>
            <person name="Endo T."/>
            <person name="Hotta K."/>
            <person name="Inaba K."/>
        </authorList>
    </citation>
    <scope>NUCLEOTIDE SEQUENCE [LARGE SCALE GENOMIC DNA]</scope>
    <source>
        <strain evidence="5">wild type</strain>
    </source>
</reference>
<dbReference type="FunCoup" id="F6PYN6">
    <property type="interactions" value="2"/>
</dbReference>
<keyword evidence="1 2" id="KW-0175">Coiled coil</keyword>
<reference evidence="6" key="1">
    <citation type="journal article" date="2002" name="Science">
        <title>The draft genome of Ciona intestinalis: insights into chordate and vertebrate origins.</title>
        <authorList>
            <person name="Dehal P."/>
            <person name="Satou Y."/>
            <person name="Campbell R.K."/>
            <person name="Chapman J."/>
            <person name="Degnan B."/>
            <person name="De Tomaso A."/>
            <person name="Davidson B."/>
            <person name="Di Gregorio A."/>
            <person name="Gelpke M."/>
            <person name="Goodstein D.M."/>
            <person name="Harafuji N."/>
            <person name="Hastings K.E."/>
            <person name="Ho I."/>
            <person name="Hotta K."/>
            <person name="Huang W."/>
            <person name="Kawashima T."/>
            <person name="Lemaire P."/>
            <person name="Martinez D."/>
            <person name="Meinertzhagen I.A."/>
            <person name="Necula S."/>
            <person name="Nonaka M."/>
            <person name="Putnam N."/>
            <person name="Rash S."/>
            <person name="Saiga H."/>
            <person name="Satake M."/>
            <person name="Terry A."/>
            <person name="Yamada L."/>
            <person name="Wang H.G."/>
            <person name="Awazu S."/>
            <person name="Azumi K."/>
            <person name="Boore J."/>
            <person name="Branno M."/>
            <person name="Chin-Bow S."/>
            <person name="DeSantis R."/>
            <person name="Doyle S."/>
            <person name="Francino P."/>
            <person name="Keys D.N."/>
            <person name="Haga S."/>
            <person name="Hayashi H."/>
            <person name="Hino K."/>
            <person name="Imai K.S."/>
            <person name="Inaba K."/>
            <person name="Kano S."/>
            <person name="Kobayashi K."/>
            <person name="Kobayashi M."/>
            <person name="Lee B.I."/>
            <person name="Makabe K.W."/>
            <person name="Manohar C."/>
            <person name="Matassi G."/>
            <person name="Medina M."/>
            <person name="Mochizuki Y."/>
            <person name="Mount S."/>
            <person name="Morishita T."/>
            <person name="Miura S."/>
            <person name="Nakayama A."/>
            <person name="Nishizaka S."/>
            <person name="Nomoto H."/>
            <person name="Ohta F."/>
            <person name="Oishi K."/>
            <person name="Rigoutsos I."/>
            <person name="Sano M."/>
            <person name="Sasaki A."/>
            <person name="Sasakura Y."/>
            <person name="Shoguchi E."/>
            <person name="Shin-i T."/>
            <person name="Spagnuolo A."/>
            <person name="Stainier D."/>
            <person name="Suzuki M.M."/>
            <person name="Tassy O."/>
            <person name="Takatori N."/>
            <person name="Tokuoka M."/>
            <person name="Yagi K."/>
            <person name="Yoshizaki F."/>
            <person name="Wada S."/>
            <person name="Zhang C."/>
            <person name="Hyatt P.D."/>
            <person name="Larimer F."/>
            <person name="Detter C."/>
            <person name="Doggett N."/>
            <person name="Glavina T."/>
            <person name="Hawkins T."/>
            <person name="Richardson P."/>
            <person name="Lucas S."/>
            <person name="Kohara Y."/>
            <person name="Levine M."/>
            <person name="Satoh N."/>
            <person name="Rokhsar D.S."/>
        </authorList>
    </citation>
    <scope>NUCLEOTIDE SEQUENCE [LARGE SCALE GENOMIC DNA]</scope>
</reference>
<proteinExistence type="predicted"/>
<name>F6PYN6_CIOIN</name>
<accession>F6PYN6</accession>
<dbReference type="InParanoid" id="F6PYN6"/>
<reference evidence="5" key="4">
    <citation type="submission" date="2025-09" db="UniProtKB">
        <authorList>
            <consortium name="Ensembl"/>
        </authorList>
    </citation>
    <scope>IDENTIFICATION</scope>
</reference>
<dbReference type="Proteomes" id="UP000008144">
    <property type="component" value="Chromosome 1"/>
</dbReference>
<evidence type="ECO:0000259" key="4">
    <source>
        <dbReference type="Pfam" id="PF14916"/>
    </source>
</evidence>
<feature type="compositionally biased region" description="Basic and acidic residues" evidence="3">
    <location>
        <begin position="174"/>
        <end position="190"/>
    </location>
</feature>
<feature type="domain" description="CCDC92/74 N-terminal" evidence="4">
    <location>
        <begin position="11"/>
        <end position="59"/>
    </location>
</feature>
<keyword evidence="6" id="KW-1185">Reference proteome</keyword>
<dbReference type="InterPro" id="IPR040370">
    <property type="entry name" value="CCDC74A/CCDC74B/CCDC92"/>
</dbReference>
<organism evidence="5 6">
    <name type="scientific">Ciona intestinalis</name>
    <name type="common">Transparent sea squirt</name>
    <name type="synonym">Ascidia intestinalis</name>
    <dbReference type="NCBI Taxonomy" id="7719"/>
    <lineage>
        <taxon>Eukaryota</taxon>
        <taxon>Metazoa</taxon>
        <taxon>Chordata</taxon>
        <taxon>Tunicata</taxon>
        <taxon>Ascidiacea</taxon>
        <taxon>Phlebobranchia</taxon>
        <taxon>Cionidae</taxon>
        <taxon>Ciona</taxon>
    </lineage>
</organism>
<evidence type="ECO:0000256" key="2">
    <source>
        <dbReference type="SAM" id="Coils"/>
    </source>
</evidence>
<dbReference type="PANTHER" id="PTHR14882:SF1">
    <property type="entry name" value="CCDC92 DOMAIN-CONTAINING PROTEIN"/>
    <property type="match status" value="1"/>
</dbReference>
<dbReference type="EMBL" id="EAAA01000230">
    <property type="status" value="NOT_ANNOTATED_CDS"/>
    <property type="molecule type" value="Genomic_DNA"/>
</dbReference>
<dbReference type="InterPro" id="IPR039496">
    <property type="entry name" value="CCDC92/74_N"/>
</dbReference>
<dbReference type="Pfam" id="PF14916">
    <property type="entry name" value="CCDC92"/>
    <property type="match status" value="1"/>
</dbReference>
<dbReference type="Ensembl" id="ENSCINT00000024099.2">
    <property type="protein sequence ID" value="ENSCINP00000023853.2"/>
    <property type="gene ID" value="ENSCING00000012875.2"/>
</dbReference>
<dbReference type="PANTHER" id="PTHR14882">
    <property type="entry name" value="COILED-COIL DOMAIN-CONTAINING 74A"/>
    <property type="match status" value="1"/>
</dbReference>
<evidence type="ECO:0000256" key="3">
    <source>
        <dbReference type="SAM" id="MobiDB-lite"/>
    </source>
</evidence>
<dbReference type="HOGENOM" id="CLU_1006578_0_0_1"/>
<protein>
    <recommendedName>
        <fullName evidence="4">CCDC92/74 N-terminal domain-containing protein</fullName>
    </recommendedName>
</protein>
<feature type="coiled-coil region" evidence="2">
    <location>
        <begin position="24"/>
        <end position="132"/>
    </location>
</feature>
<dbReference type="STRING" id="7719.ENSCINP00000023853"/>
<evidence type="ECO:0000313" key="6">
    <source>
        <dbReference type="Proteomes" id="UP000008144"/>
    </source>
</evidence>
<evidence type="ECO:0000313" key="5">
    <source>
        <dbReference type="Ensembl" id="ENSCINP00000023853.2"/>
    </source>
</evidence>
<sequence>MAGSQVEAMQMQLQSSRKAILFMESEHANTLRGLHKEIQQLQKKCSELTFELAMKDDNTDSMSPDRYREEQLERDVNELVDEKIKLVQEVEQRDRQLVELEEHARAQERMYLNELKAKNHRITSLMKELDARSTTVAYVTTQLHQARSKLHSVRQMQQQVAGNVLAPTPPVGQRKYEGVHRSSKSMEDGSRPNSARHLRGRHSIPSSRLDSREGSRPNSSSSSSSRDNHRDMKQFDPSPMPDPGPFLRAGSKEVKMTVYAPRPPSVLPPIHKNMAAN</sequence>
<dbReference type="AlphaFoldDB" id="F6PYN6"/>
<dbReference type="OMA" id="AHRIHHG"/>